<dbReference type="PANTHER" id="PTHR30146:SF109">
    <property type="entry name" value="HTH-TYPE TRANSCRIPTIONAL REGULATOR GALS"/>
    <property type="match status" value="1"/>
</dbReference>
<dbReference type="GO" id="GO:0003700">
    <property type="term" value="F:DNA-binding transcription factor activity"/>
    <property type="evidence" value="ECO:0007669"/>
    <property type="project" value="TreeGrafter"/>
</dbReference>
<dbReference type="Pfam" id="PF00356">
    <property type="entry name" value="LacI"/>
    <property type="match status" value="1"/>
</dbReference>
<proteinExistence type="predicted"/>
<dbReference type="CDD" id="cd06267">
    <property type="entry name" value="PBP1_LacI_sugar_binding-like"/>
    <property type="match status" value="1"/>
</dbReference>
<dbReference type="CDD" id="cd01392">
    <property type="entry name" value="HTH_LacI"/>
    <property type="match status" value="1"/>
</dbReference>
<dbReference type="InterPro" id="IPR046335">
    <property type="entry name" value="LacI/GalR-like_sensor"/>
</dbReference>
<dbReference type="PANTHER" id="PTHR30146">
    <property type="entry name" value="LACI-RELATED TRANSCRIPTIONAL REPRESSOR"/>
    <property type="match status" value="1"/>
</dbReference>
<name>A0A7V2B221_RHOMR</name>
<comment type="caution">
    <text evidence="5">The sequence shown here is derived from an EMBL/GenBank/DDBJ whole genome shotgun (WGS) entry which is preliminary data.</text>
</comment>
<keyword evidence="1" id="KW-0805">Transcription regulation</keyword>
<evidence type="ECO:0000256" key="1">
    <source>
        <dbReference type="ARBA" id="ARBA00023015"/>
    </source>
</evidence>
<evidence type="ECO:0000313" key="5">
    <source>
        <dbReference type="EMBL" id="HER96866.1"/>
    </source>
</evidence>
<evidence type="ECO:0000256" key="3">
    <source>
        <dbReference type="ARBA" id="ARBA00023163"/>
    </source>
</evidence>
<dbReference type="SUPFAM" id="SSF53822">
    <property type="entry name" value="Periplasmic binding protein-like I"/>
    <property type="match status" value="1"/>
</dbReference>
<dbReference type="Gene3D" id="1.10.260.40">
    <property type="entry name" value="lambda repressor-like DNA-binding domains"/>
    <property type="match status" value="1"/>
</dbReference>
<accession>A0A7V2B221</accession>
<protein>
    <submittedName>
        <fullName evidence="5">LacI family transcriptional regulator</fullName>
    </submittedName>
</protein>
<keyword evidence="2" id="KW-0238">DNA-binding</keyword>
<dbReference type="Gene3D" id="3.40.50.2300">
    <property type="match status" value="2"/>
</dbReference>
<dbReference type="InterPro" id="IPR028082">
    <property type="entry name" value="Peripla_BP_I"/>
</dbReference>
<evidence type="ECO:0000256" key="2">
    <source>
        <dbReference type="ARBA" id="ARBA00023125"/>
    </source>
</evidence>
<keyword evidence="3" id="KW-0804">Transcription</keyword>
<dbReference type="GO" id="GO:0000976">
    <property type="term" value="F:transcription cis-regulatory region binding"/>
    <property type="evidence" value="ECO:0007669"/>
    <property type="project" value="TreeGrafter"/>
</dbReference>
<gene>
    <name evidence="5" type="ORF">ENO59_10200</name>
</gene>
<sequence length="339" mass="37681">MEKLTIDQVASLACVSRSVVSRVLNNHPNVSEEAKRRVLEVIRKYNYHPSSVARSLARQRTYEICILTPRRSDEALANGFWTLLHLGIFEQCIRRGYFVSLSMLSADAEEALASRILYEHRFDGYVLLTQEVASCVLESLSAREVPVVLVGHDPAHPHVHSVDVDNFAGAYRAVRHLCRLGHRRIALMLGNAALQESRDRRAGYLQALRDARAELDERLIEEGDYSQHAGYALMKRWLARGPDFSAVFCTSDTMAIGALLALYEAGLRVPSEMAVVGFDDLPVAQYTCPPLTTVHQPIYEKGQWAANILIDQIEGRSGPAVQVNLQAELVVRSSCGALA</sequence>
<dbReference type="SMART" id="SM00354">
    <property type="entry name" value="HTH_LACI"/>
    <property type="match status" value="1"/>
</dbReference>
<dbReference type="AlphaFoldDB" id="A0A7V2B221"/>
<dbReference type="InterPro" id="IPR010982">
    <property type="entry name" value="Lambda_DNA-bd_dom_sf"/>
</dbReference>
<feature type="domain" description="HTH lacI-type" evidence="4">
    <location>
        <begin position="4"/>
        <end position="58"/>
    </location>
</feature>
<dbReference type="Pfam" id="PF13377">
    <property type="entry name" value="Peripla_BP_3"/>
    <property type="match status" value="1"/>
</dbReference>
<evidence type="ECO:0000259" key="4">
    <source>
        <dbReference type="PROSITE" id="PS50932"/>
    </source>
</evidence>
<dbReference type="SUPFAM" id="SSF47413">
    <property type="entry name" value="lambda repressor-like DNA-binding domains"/>
    <property type="match status" value="1"/>
</dbReference>
<reference evidence="5" key="1">
    <citation type="journal article" date="2020" name="mSystems">
        <title>Genome- and Community-Level Interaction Insights into Carbon Utilization and Element Cycling Functions of Hydrothermarchaeota in Hydrothermal Sediment.</title>
        <authorList>
            <person name="Zhou Z."/>
            <person name="Liu Y."/>
            <person name="Xu W."/>
            <person name="Pan J."/>
            <person name="Luo Z.H."/>
            <person name="Li M."/>
        </authorList>
    </citation>
    <scope>NUCLEOTIDE SEQUENCE [LARGE SCALE GENOMIC DNA]</scope>
    <source>
        <strain evidence="5">SpSt-143</strain>
    </source>
</reference>
<dbReference type="PROSITE" id="PS50932">
    <property type="entry name" value="HTH_LACI_2"/>
    <property type="match status" value="1"/>
</dbReference>
<dbReference type="EMBL" id="DSGB01000006">
    <property type="protein sequence ID" value="HER96866.1"/>
    <property type="molecule type" value="Genomic_DNA"/>
</dbReference>
<dbReference type="InterPro" id="IPR000843">
    <property type="entry name" value="HTH_LacI"/>
</dbReference>
<organism evidence="5">
    <name type="scientific">Rhodothermus marinus</name>
    <name type="common">Rhodothermus obamensis</name>
    <dbReference type="NCBI Taxonomy" id="29549"/>
    <lineage>
        <taxon>Bacteria</taxon>
        <taxon>Pseudomonadati</taxon>
        <taxon>Rhodothermota</taxon>
        <taxon>Rhodothermia</taxon>
        <taxon>Rhodothermales</taxon>
        <taxon>Rhodothermaceae</taxon>
        <taxon>Rhodothermus</taxon>
    </lineage>
</organism>